<accession>A0A091AWE2</accession>
<comment type="caution">
    <text evidence="2">The sequence shown here is derived from an EMBL/GenBank/DDBJ whole genome shotgun (WGS) entry which is preliminary data.</text>
</comment>
<dbReference type="Proteomes" id="UP000029385">
    <property type="component" value="Unassembled WGS sequence"/>
</dbReference>
<sequence length="86" mass="9661">MSFFERRQAPREAKQVQALVVRGTTAFQVDVADLSKGGACVKRPRNWPFNIGDAVFLYLVGSPGPVMAMEARVIWFKDDEIGLQYL</sequence>
<organism evidence="2 3">
    <name type="scientific">Arenimonas oryziterrae DSM 21050 = YC6267</name>
    <dbReference type="NCBI Taxonomy" id="1121015"/>
    <lineage>
        <taxon>Bacteria</taxon>
        <taxon>Pseudomonadati</taxon>
        <taxon>Pseudomonadota</taxon>
        <taxon>Gammaproteobacteria</taxon>
        <taxon>Lysobacterales</taxon>
        <taxon>Lysobacteraceae</taxon>
        <taxon>Arenimonas</taxon>
    </lineage>
</organism>
<dbReference type="PATRIC" id="fig|1121015.4.peg.200"/>
<gene>
    <name evidence="2" type="ORF">N789_01010</name>
</gene>
<dbReference type="RefSeq" id="WP_022968788.1">
    <property type="nucleotide sequence ID" value="NZ_ATVD01000002.1"/>
</dbReference>
<feature type="domain" description="PilZ" evidence="1">
    <location>
        <begin position="5"/>
        <end position="85"/>
    </location>
</feature>
<evidence type="ECO:0000313" key="2">
    <source>
        <dbReference type="EMBL" id="KFN44618.1"/>
    </source>
</evidence>
<dbReference type="InterPro" id="IPR009875">
    <property type="entry name" value="PilZ_domain"/>
</dbReference>
<dbReference type="STRING" id="1121015.GCA_000420545_01148"/>
<dbReference type="OrthoDB" id="5298508at2"/>
<proteinExistence type="predicted"/>
<dbReference type="Pfam" id="PF07238">
    <property type="entry name" value="PilZ"/>
    <property type="match status" value="1"/>
</dbReference>
<evidence type="ECO:0000259" key="1">
    <source>
        <dbReference type="Pfam" id="PF07238"/>
    </source>
</evidence>
<name>A0A091AWE2_9GAMM</name>
<keyword evidence="3" id="KW-1185">Reference proteome</keyword>
<dbReference type="EMBL" id="AVCI01000001">
    <property type="protein sequence ID" value="KFN44618.1"/>
    <property type="molecule type" value="Genomic_DNA"/>
</dbReference>
<dbReference type="Gene3D" id="2.40.10.220">
    <property type="entry name" value="predicted glycosyltransferase like domains"/>
    <property type="match status" value="1"/>
</dbReference>
<protein>
    <recommendedName>
        <fullName evidence="1">PilZ domain-containing protein</fullName>
    </recommendedName>
</protein>
<dbReference type="SUPFAM" id="SSF141371">
    <property type="entry name" value="PilZ domain-like"/>
    <property type="match status" value="1"/>
</dbReference>
<dbReference type="AlphaFoldDB" id="A0A091AWE2"/>
<reference evidence="2 3" key="1">
    <citation type="submission" date="2013-09" db="EMBL/GenBank/DDBJ databases">
        <title>Genome sequencing of Arenimonas oryziterrae.</title>
        <authorList>
            <person name="Chen F."/>
            <person name="Wang G."/>
        </authorList>
    </citation>
    <scope>NUCLEOTIDE SEQUENCE [LARGE SCALE GENOMIC DNA]</scope>
    <source>
        <strain evidence="2 3">YC6267</strain>
    </source>
</reference>
<dbReference type="GO" id="GO:0035438">
    <property type="term" value="F:cyclic-di-GMP binding"/>
    <property type="evidence" value="ECO:0007669"/>
    <property type="project" value="InterPro"/>
</dbReference>
<evidence type="ECO:0000313" key="3">
    <source>
        <dbReference type="Proteomes" id="UP000029385"/>
    </source>
</evidence>